<protein>
    <submittedName>
        <fullName evidence="2">cAMP-binding domain of CRP or a regulatory subunit of cAMP-dependent protein kinases</fullName>
    </submittedName>
</protein>
<organism evidence="2 3">
    <name type="scientific">Desulfitobacterium chlororespirans DSM 11544</name>
    <dbReference type="NCBI Taxonomy" id="1121395"/>
    <lineage>
        <taxon>Bacteria</taxon>
        <taxon>Bacillati</taxon>
        <taxon>Bacillota</taxon>
        <taxon>Clostridia</taxon>
        <taxon>Eubacteriales</taxon>
        <taxon>Desulfitobacteriaceae</taxon>
        <taxon>Desulfitobacterium</taxon>
    </lineage>
</organism>
<sequence length="190" mass="21626">MMNMGVMYDDHHVEEQLVLALLGKEYAFGLIAPSKSRFPVSYHVQTLTKMKACKIPFAGLKIYLSSDKSALQKIILANDLIANAFMRQQWIMNTNKIYDRVQRALLVLNTVEGRGWNRIPLNITHEDLAEIVNADRPSVTLGLKKLQSQGLIELGYGKIWLNNELDFFSTLDGTWDANKYNTLSRLPLVQ</sequence>
<proteinExistence type="predicted"/>
<dbReference type="GO" id="GO:0016301">
    <property type="term" value="F:kinase activity"/>
    <property type="evidence" value="ECO:0007669"/>
    <property type="project" value="UniProtKB-KW"/>
</dbReference>
<keyword evidence="3" id="KW-1185">Reference proteome</keyword>
<dbReference type="SMART" id="SM00419">
    <property type="entry name" value="HTH_CRP"/>
    <property type="match status" value="1"/>
</dbReference>
<dbReference type="InterPro" id="IPR012318">
    <property type="entry name" value="HTH_CRP"/>
</dbReference>
<dbReference type="Gene3D" id="2.60.120.10">
    <property type="entry name" value="Jelly Rolls"/>
    <property type="match status" value="1"/>
</dbReference>
<dbReference type="GO" id="GO:0006355">
    <property type="term" value="P:regulation of DNA-templated transcription"/>
    <property type="evidence" value="ECO:0007669"/>
    <property type="project" value="InterPro"/>
</dbReference>
<reference evidence="3" key="1">
    <citation type="submission" date="2016-12" db="EMBL/GenBank/DDBJ databases">
        <authorList>
            <person name="Varghese N."/>
            <person name="Submissions S."/>
        </authorList>
    </citation>
    <scope>NUCLEOTIDE SEQUENCE [LARGE SCALE GENOMIC DNA]</scope>
    <source>
        <strain evidence="3">DSM 11544</strain>
    </source>
</reference>
<dbReference type="Pfam" id="PF13545">
    <property type="entry name" value="HTH_Crp_2"/>
    <property type="match status" value="1"/>
</dbReference>
<dbReference type="SUPFAM" id="SSF46785">
    <property type="entry name" value="Winged helix' DNA-binding domain"/>
    <property type="match status" value="1"/>
</dbReference>
<evidence type="ECO:0000313" key="3">
    <source>
        <dbReference type="Proteomes" id="UP000184010"/>
    </source>
</evidence>
<name>A0A1M7SJH3_9FIRM</name>
<keyword evidence="2" id="KW-0418">Kinase</keyword>
<dbReference type="PROSITE" id="PS51063">
    <property type="entry name" value="HTH_CRP_2"/>
    <property type="match status" value="1"/>
</dbReference>
<evidence type="ECO:0000313" key="2">
    <source>
        <dbReference type="EMBL" id="SHN58589.1"/>
    </source>
</evidence>
<keyword evidence="2" id="KW-0808">Transferase</keyword>
<dbReference type="EMBL" id="FRDN01000004">
    <property type="protein sequence ID" value="SHN58589.1"/>
    <property type="molecule type" value="Genomic_DNA"/>
</dbReference>
<dbReference type="Proteomes" id="UP000184010">
    <property type="component" value="Unassembled WGS sequence"/>
</dbReference>
<dbReference type="RefSeq" id="WP_084078426.1">
    <property type="nucleotide sequence ID" value="NZ_FRDN01000004.1"/>
</dbReference>
<dbReference type="InterPro" id="IPR014710">
    <property type="entry name" value="RmlC-like_jellyroll"/>
</dbReference>
<evidence type="ECO:0000259" key="1">
    <source>
        <dbReference type="PROSITE" id="PS51063"/>
    </source>
</evidence>
<feature type="domain" description="HTH crp-type" evidence="1">
    <location>
        <begin position="95"/>
        <end position="165"/>
    </location>
</feature>
<gene>
    <name evidence="2" type="ORF">SAMN02745215_00947</name>
</gene>
<accession>A0A1M7SJH3</accession>
<dbReference type="AlphaFoldDB" id="A0A1M7SJH3"/>
<dbReference type="InterPro" id="IPR036390">
    <property type="entry name" value="WH_DNA-bd_sf"/>
</dbReference>
<dbReference type="GO" id="GO:0003677">
    <property type="term" value="F:DNA binding"/>
    <property type="evidence" value="ECO:0007669"/>
    <property type="project" value="InterPro"/>
</dbReference>